<proteinExistence type="predicted"/>
<sequence length="174" mass="19880">MGDNVWNGLLEKWNMPLHRQKCKTTKKNQTSEKDGCLHTEGSISVYDHAIRLSPRPCGGGKIEKRCWLEAASGKYKRHVYDIGNVGSQDDCINSYIQQTQTSSSTQQQNSQEIFNLRSQLQHHNQRLQNFEGFIGTIVQYLPPSAAAAAQEFFNLQILKFKIRHPMMSNQNNNL</sequence>
<dbReference type="AlphaFoldDB" id="A0A0L9VH56"/>
<protein>
    <submittedName>
        <fullName evidence="1">Uncharacterized protein</fullName>
    </submittedName>
</protein>
<evidence type="ECO:0000313" key="1">
    <source>
        <dbReference type="EMBL" id="KOM54381.1"/>
    </source>
</evidence>
<dbReference type="EMBL" id="CM003380">
    <property type="protein sequence ID" value="KOM54381.1"/>
    <property type="molecule type" value="Genomic_DNA"/>
</dbReference>
<organism evidence="1 2">
    <name type="scientific">Phaseolus angularis</name>
    <name type="common">Azuki bean</name>
    <name type="synonym">Vigna angularis</name>
    <dbReference type="NCBI Taxonomy" id="3914"/>
    <lineage>
        <taxon>Eukaryota</taxon>
        <taxon>Viridiplantae</taxon>
        <taxon>Streptophyta</taxon>
        <taxon>Embryophyta</taxon>
        <taxon>Tracheophyta</taxon>
        <taxon>Spermatophyta</taxon>
        <taxon>Magnoliopsida</taxon>
        <taxon>eudicotyledons</taxon>
        <taxon>Gunneridae</taxon>
        <taxon>Pentapetalae</taxon>
        <taxon>rosids</taxon>
        <taxon>fabids</taxon>
        <taxon>Fabales</taxon>
        <taxon>Fabaceae</taxon>
        <taxon>Papilionoideae</taxon>
        <taxon>50 kb inversion clade</taxon>
        <taxon>NPAAA clade</taxon>
        <taxon>indigoferoid/millettioid clade</taxon>
        <taxon>Phaseoleae</taxon>
        <taxon>Vigna</taxon>
    </lineage>
</organism>
<reference evidence="2" key="1">
    <citation type="journal article" date="2015" name="Proc. Natl. Acad. Sci. U.S.A.">
        <title>Genome sequencing of adzuki bean (Vigna angularis) provides insight into high starch and low fat accumulation and domestication.</title>
        <authorList>
            <person name="Yang K."/>
            <person name="Tian Z."/>
            <person name="Chen C."/>
            <person name="Luo L."/>
            <person name="Zhao B."/>
            <person name="Wang Z."/>
            <person name="Yu L."/>
            <person name="Li Y."/>
            <person name="Sun Y."/>
            <person name="Li W."/>
            <person name="Chen Y."/>
            <person name="Li Y."/>
            <person name="Zhang Y."/>
            <person name="Ai D."/>
            <person name="Zhao J."/>
            <person name="Shang C."/>
            <person name="Ma Y."/>
            <person name="Wu B."/>
            <person name="Wang M."/>
            <person name="Gao L."/>
            <person name="Sun D."/>
            <person name="Zhang P."/>
            <person name="Guo F."/>
            <person name="Wang W."/>
            <person name="Li Y."/>
            <person name="Wang J."/>
            <person name="Varshney R.K."/>
            <person name="Wang J."/>
            <person name="Ling H.Q."/>
            <person name="Wan P."/>
        </authorList>
    </citation>
    <scope>NUCLEOTIDE SEQUENCE</scope>
    <source>
        <strain evidence="2">cv. Jingnong 6</strain>
    </source>
</reference>
<dbReference type="Proteomes" id="UP000053144">
    <property type="component" value="Chromosome 10"/>
</dbReference>
<name>A0A0L9VH56_PHAAN</name>
<evidence type="ECO:0000313" key="2">
    <source>
        <dbReference type="Proteomes" id="UP000053144"/>
    </source>
</evidence>
<dbReference type="Gramene" id="KOM54381">
    <property type="protein sequence ID" value="KOM54381"/>
    <property type="gene ID" value="LR48_Vigan10g027300"/>
</dbReference>
<gene>
    <name evidence="1" type="ORF">LR48_Vigan10g027300</name>
</gene>
<accession>A0A0L9VH56</accession>